<evidence type="ECO:0000256" key="3">
    <source>
        <dbReference type="ARBA" id="ARBA00022664"/>
    </source>
</evidence>
<feature type="region of interest" description="Disordered" evidence="8">
    <location>
        <begin position="103"/>
        <end position="122"/>
    </location>
</feature>
<dbReference type="AlphaFoldDB" id="A0AAD5JXV8"/>
<keyword evidence="3" id="KW-0507">mRNA processing</keyword>
<dbReference type="Proteomes" id="UP001209540">
    <property type="component" value="Unassembled WGS sequence"/>
</dbReference>
<comment type="caution">
    <text evidence="10">The sequence shown here is derived from an EMBL/GenBank/DDBJ whole genome shotgun (WGS) entry which is preliminary data.</text>
</comment>
<feature type="compositionally biased region" description="Polar residues" evidence="8">
    <location>
        <begin position="7"/>
        <end position="16"/>
    </location>
</feature>
<reference evidence="10" key="2">
    <citation type="submission" date="2023-02" db="EMBL/GenBank/DDBJ databases">
        <authorList>
            <consortium name="DOE Joint Genome Institute"/>
            <person name="Mondo S.J."/>
            <person name="Chang Y."/>
            <person name="Wang Y."/>
            <person name="Ahrendt S."/>
            <person name="Andreopoulos W."/>
            <person name="Barry K."/>
            <person name="Beard J."/>
            <person name="Benny G.L."/>
            <person name="Blankenship S."/>
            <person name="Bonito G."/>
            <person name="Cuomo C."/>
            <person name="Desiro A."/>
            <person name="Gervers K.A."/>
            <person name="Hundley H."/>
            <person name="Kuo A."/>
            <person name="LaButti K."/>
            <person name="Lang B.F."/>
            <person name="Lipzen A."/>
            <person name="O'Donnell K."/>
            <person name="Pangilinan J."/>
            <person name="Reynolds N."/>
            <person name="Sandor L."/>
            <person name="Smith M.W."/>
            <person name="Tsang A."/>
            <person name="Grigoriev I.V."/>
            <person name="Stajich J.E."/>
            <person name="Spatafora J.W."/>
        </authorList>
    </citation>
    <scope>NUCLEOTIDE SEQUENCE</scope>
    <source>
        <strain evidence="10">RSA 2281</strain>
    </source>
</reference>
<keyword evidence="6" id="KW-0508">mRNA splicing</keyword>
<dbReference type="GO" id="GO:0006397">
    <property type="term" value="P:mRNA processing"/>
    <property type="evidence" value="ECO:0007669"/>
    <property type="project" value="UniProtKB-KW"/>
</dbReference>
<comment type="subcellular location">
    <subcellularLocation>
        <location evidence="1">Nucleus</location>
    </subcellularLocation>
</comment>
<evidence type="ECO:0000256" key="4">
    <source>
        <dbReference type="ARBA" id="ARBA00023015"/>
    </source>
</evidence>
<evidence type="ECO:0000256" key="2">
    <source>
        <dbReference type="ARBA" id="ARBA00010386"/>
    </source>
</evidence>
<feature type="compositionally biased region" description="Basic and acidic residues" evidence="8">
    <location>
        <begin position="154"/>
        <end position="227"/>
    </location>
</feature>
<accession>A0AAD5JXV8</accession>
<dbReference type="PANTHER" id="PTHR12707:SF0">
    <property type="entry name" value="PININ"/>
    <property type="match status" value="1"/>
</dbReference>
<evidence type="ECO:0000313" key="10">
    <source>
        <dbReference type="EMBL" id="KAI9259447.1"/>
    </source>
</evidence>
<dbReference type="InterPro" id="IPR006786">
    <property type="entry name" value="Pinin_SDK_MemA"/>
</dbReference>
<dbReference type="GO" id="GO:0008380">
    <property type="term" value="P:RNA splicing"/>
    <property type="evidence" value="ECO:0007669"/>
    <property type="project" value="UniProtKB-KW"/>
</dbReference>
<keyword evidence="5" id="KW-0804">Transcription</keyword>
<organism evidence="10 11">
    <name type="scientific">Phascolomyces articulosus</name>
    <dbReference type="NCBI Taxonomy" id="60185"/>
    <lineage>
        <taxon>Eukaryota</taxon>
        <taxon>Fungi</taxon>
        <taxon>Fungi incertae sedis</taxon>
        <taxon>Mucoromycota</taxon>
        <taxon>Mucoromycotina</taxon>
        <taxon>Mucoromycetes</taxon>
        <taxon>Mucorales</taxon>
        <taxon>Lichtheimiaceae</taxon>
        <taxon>Phascolomyces</taxon>
    </lineage>
</organism>
<feature type="compositionally biased region" description="Polar residues" evidence="8">
    <location>
        <begin position="24"/>
        <end position="42"/>
    </location>
</feature>
<sequence length="257" mass="30136">MIKSSIVVPSQTTNSSARKRSIDQDNTSKPSNDDATTSSEAGTQECKKPRLAMNADSKRRGQRMFGVLLGTLNKFKDDTKHKTDAEKKREEIDSKLHEKLVNEKKELEETMQADKERRDREATLLKKREERVVEEKREATYIQQKESLANYIKTKTEPRLLYRPKNLTDEHEKEIEEQKALARKEREEYESRKEQQRVKDEEESIKHEEQEEHDENDSKQEDGKPKEEEEEKEEKELSPHLESPAPEDAVVADRDDE</sequence>
<keyword evidence="4" id="KW-0805">Transcription regulation</keyword>
<keyword evidence="7" id="KW-0539">Nucleus</keyword>
<feature type="region of interest" description="Disordered" evidence="8">
    <location>
        <begin position="75"/>
        <end position="97"/>
    </location>
</feature>
<protein>
    <submittedName>
        <fullName evidence="10">Pinin/SDK/memA/ protein conserved region-domain-containing protein</fullName>
    </submittedName>
</protein>
<evidence type="ECO:0000259" key="9">
    <source>
        <dbReference type="Pfam" id="PF04696"/>
    </source>
</evidence>
<feature type="region of interest" description="Disordered" evidence="8">
    <location>
        <begin position="1"/>
        <end position="62"/>
    </location>
</feature>
<name>A0AAD5JXV8_9FUNG</name>
<dbReference type="GO" id="GO:0071013">
    <property type="term" value="C:catalytic step 2 spliceosome"/>
    <property type="evidence" value="ECO:0007669"/>
    <property type="project" value="TreeGrafter"/>
</dbReference>
<evidence type="ECO:0000256" key="5">
    <source>
        <dbReference type="ARBA" id="ARBA00023163"/>
    </source>
</evidence>
<comment type="similarity">
    <text evidence="2">Belongs to the pinin family.</text>
</comment>
<keyword evidence="11" id="KW-1185">Reference proteome</keyword>
<proteinExistence type="inferred from homology"/>
<dbReference type="EMBL" id="JAIXMP010000017">
    <property type="protein sequence ID" value="KAI9259447.1"/>
    <property type="molecule type" value="Genomic_DNA"/>
</dbReference>
<evidence type="ECO:0000256" key="8">
    <source>
        <dbReference type="SAM" id="MobiDB-lite"/>
    </source>
</evidence>
<evidence type="ECO:0000256" key="6">
    <source>
        <dbReference type="ARBA" id="ARBA00023187"/>
    </source>
</evidence>
<gene>
    <name evidence="10" type="ORF">BDA99DRAFT_605800</name>
</gene>
<evidence type="ECO:0000256" key="1">
    <source>
        <dbReference type="ARBA" id="ARBA00004123"/>
    </source>
</evidence>
<dbReference type="Pfam" id="PF04696">
    <property type="entry name" value="Pinin_SDK_memA"/>
    <property type="match status" value="1"/>
</dbReference>
<evidence type="ECO:0000313" key="11">
    <source>
        <dbReference type="Proteomes" id="UP001209540"/>
    </source>
</evidence>
<feature type="region of interest" description="Disordered" evidence="8">
    <location>
        <begin position="135"/>
        <end position="257"/>
    </location>
</feature>
<evidence type="ECO:0000256" key="7">
    <source>
        <dbReference type="ARBA" id="ARBA00023242"/>
    </source>
</evidence>
<dbReference type="InterPro" id="IPR039853">
    <property type="entry name" value="Pinin"/>
</dbReference>
<reference evidence="10" key="1">
    <citation type="journal article" date="2022" name="IScience">
        <title>Evolution of zygomycete secretomes and the origins of terrestrial fungal ecologies.</title>
        <authorList>
            <person name="Chang Y."/>
            <person name="Wang Y."/>
            <person name="Mondo S."/>
            <person name="Ahrendt S."/>
            <person name="Andreopoulos W."/>
            <person name="Barry K."/>
            <person name="Beard J."/>
            <person name="Benny G.L."/>
            <person name="Blankenship S."/>
            <person name="Bonito G."/>
            <person name="Cuomo C."/>
            <person name="Desiro A."/>
            <person name="Gervers K.A."/>
            <person name="Hundley H."/>
            <person name="Kuo A."/>
            <person name="LaButti K."/>
            <person name="Lang B.F."/>
            <person name="Lipzen A."/>
            <person name="O'Donnell K."/>
            <person name="Pangilinan J."/>
            <person name="Reynolds N."/>
            <person name="Sandor L."/>
            <person name="Smith M.E."/>
            <person name="Tsang A."/>
            <person name="Grigoriev I.V."/>
            <person name="Stajich J.E."/>
            <person name="Spatafora J.W."/>
        </authorList>
    </citation>
    <scope>NUCLEOTIDE SEQUENCE</scope>
    <source>
        <strain evidence="10">RSA 2281</strain>
    </source>
</reference>
<feature type="domain" description="Pinin/SDK/MemA protein" evidence="9">
    <location>
        <begin position="56"/>
        <end position="179"/>
    </location>
</feature>
<dbReference type="PANTHER" id="PTHR12707">
    <property type="entry name" value="PINN"/>
    <property type="match status" value="1"/>
</dbReference>